<dbReference type="AlphaFoldDB" id="A0A9E2KV90"/>
<dbReference type="Gene3D" id="2.40.50.100">
    <property type="match status" value="1"/>
</dbReference>
<dbReference type="GO" id="GO:0019464">
    <property type="term" value="P:glycine decarboxylation via glycine cleavage system"/>
    <property type="evidence" value="ECO:0007669"/>
    <property type="project" value="InterPro"/>
</dbReference>
<evidence type="ECO:0000256" key="2">
    <source>
        <dbReference type="ARBA" id="ARBA00022823"/>
    </source>
</evidence>
<dbReference type="InterPro" id="IPR002930">
    <property type="entry name" value="GCV_H"/>
</dbReference>
<dbReference type="GO" id="GO:0005960">
    <property type="term" value="C:glycine cleavage complex"/>
    <property type="evidence" value="ECO:0007669"/>
    <property type="project" value="InterPro"/>
</dbReference>
<dbReference type="GO" id="GO:0005737">
    <property type="term" value="C:cytoplasm"/>
    <property type="evidence" value="ECO:0007669"/>
    <property type="project" value="TreeGrafter"/>
</dbReference>
<sequence>MATESYFWTKKQDNGNVRLGLNDNGRDELGQISFIDVPAVGTKLTSGDKFIAVEAEKAVTDINSPVDGEIVAVNQKAIDKPELLGSTDENDNWIVEVK</sequence>
<feature type="domain" description="Lipoyl-binding" evidence="3">
    <location>
        <begin position="16"/>
        <end position="98"/>
    </location>
</feature>
<dbReference type="GO" id="GO:0009249">
    <property type="term" value="P:protein lipoylation"/>
    <property type="evidence" value="ECO:0007669"/>
    <property type="project" value="TreeGrafter"/>
</dbReference>
<evidence type="ECO:0000313" key="5">
    <source>
        <dbReference type="Proteomes" id="UP000824180"/>
    </source>
</evidence>
<dbReference type="InterPro" id="IPR003016">
    <property type="entry name" value="2-oxoA_DH_lipoyl-BS"/>
</dbReference>
<dbReference type="SUPFAM" id="SSF51230">
    <property type="entry name" value="Single hybrid motif"/>
    <property type="match status" value="1"/>
</dbReference>
<accession>A0A9E2KV90</accession>
<dbReference type="InterPro" id="IPR011053">
    <property type="entry name" value="Single_hybrid_motif"/>
</dbReference>
<proteinExistence type="inferred from homology"/>
<dbReference type="PANTHER" id="PTHR11715:SF3">
    <property type="entry name" value="GLYCINE CLEAVAGE SYSTEM H PROTEIN-RELATED"/>
    <property type="match status" value="1"/>
</dbReference>
<dbReference type="InterPro" id="IPR033753">
    <property type="entry name" value="GCV_H/Fam206"/>
</dbReference>
<dbReference type="CDD" id="cd06848">
    <property type="entry name" value="GCS_H"/>
    <property type="match status" value="1"/>
</dbReference>
<reference evidence="4" key="1">
    <citation type="journal article" date="2021" name="PeerJ">
        <title>Extensive microbial diversity within the chicken gut microbiome revealed by metagenomics and culture.</title>
        <authorList>
            <person name="Gilroy R."/>
            <person name="Ravi A."/>
            <person name="Getino M."/>
            <person name="Pursley I."/>
            <person name="Horton D.L."/>
            <person name="Alikhan N.F."/>
            <person name="Baker D."/>
            <person name="Gharbi K."/>
            <person name="Hall N."/>
            <person name="Watson M."/>
            <person name="Adriaenssens E.M."/>
            <person name="Foster-Nyarko E."/>
            <person name="Jarju S."/>
            <person name="Secka A."/>
            <person name="Antonio M."/>
            <person name="Oren A."/>
            <person name="Chaudhuri R.R."/>
            <person name="La Ragione R."/>
            <person name="Hildebrand F."/>
            <person name="Pallen M.J."/>
        </authorList>
    </citation>
    <scope>NUCLEOTIDE SEQUENCE</scope>
    <source>
        <strain evidence="4">876</strain>
    </source>
</reference>
<evidence type="ECO:0000313" key="4">
    <source>
        <dbReference type="EMBL" id="MBU3829692.1"/>
    </source>
</evidence>
<gene>
    <name evidence="4" type="ORF">H9843_02145</name>
</gene>
<dbReference type="Proteomes" id="UP000824180">
    <property type="component" value="Unassembled WGS sequence"/>
</dbReference>
<dbReference type="InterPro" id="IPR000089">
    <property type="entry name" value="Biotin_lipoyl"/>
</dbReference>
<protein>
    <submittedName>
        <fullName evidence="4">Glycine cleavage system protein H</fullName>
    </submittedName>
</protein>
<name>A0A9E2KV90_9LACO</name>
<evidence type="ECO:0000256" key="1">
    <source>
        <dbReference type="ARBA" id="ARBA00009249"/>
    </source>
</evidence>
<dbReference type="EMBL" id="JAHLFK010000020">
    <property type="protein sequence ID" value="MBU3829692.1"/>
    <property type="molecule type" value="Genomic_DNA"/>
</dbReference>
<organism evidence="4 5">
    <name type="scientific">Candidatus Limosilactobacillus merdavium</name>
    <dbReference type="NCBI Taxonomy" id="2838651"/>
    <lineage>
        <taxon>Bacteria</taxon>
        <taxon>Bacillati</taxon>
        <taxon>Bacillota</taxon>
        <taxon>Bacilli</taxon>
        <taxon>Lactobacillales</taxon>
        <taxon>Lactobacillaceae</taxon>
        <taxon>Limosilactobacillus</taxon>
    </lineage>
</organism>
<dbReference type="PROSITE" id="PS50968">
    <property type="entry name" value="BIOTINYL_LIPOYL"/>
    <property type="match status" value="1"/>
</dbReference>
<reference evidence="4" key="2">
    <citation type="submission" date="2021-04" db="EMBL/GenBank/DDBJ databases">
        <authorList>
            <person name="Gilroy R."/>
        </authorList>
    </citation>
    <scope>NUCLEOTIDE SEQUENCE</scope>
    <source>
        <strain evidence="4">876</strain>
    </source>
</reference>
<comment type="similarity">
    <text evidence="1">Belongs to the GcvH family.</text>
</comment>
<comment type="caution">
    <text evidence="4">The sequence shown here is derived from an EMBL/GenBank/DDBJ whole genome shotgun (WGS) entry which is preliminary data.</text>
</comment>
<evidence type="ECO:0000259" key="3">
    <source>
        <dbReference type="PROSITE" id="PS50968"/>
    </source>
</evidence>
<keyword evidence="2" id="KW-0450">Lipoyl</keyword>
<dbReference type="PANTHER" id="PTHR11715">
    <property type="entry name" value="GLYCINE CLEAVAGE SYSTEM H PROTEIN"/>
    <property type="match status" value="1"/>
</dbReference>
<dbReference type="Pfam" id="PF01597">
    <property type="entry name" value="GCV_H"/>
    <property type="match status" value="1"/>
</dbReference>
<dbReference type="PROSITE" id="PS00189">
    <property type="entry name" value="LIPOYL"/>
    <property type="match status" value="1"/>
</dbReference>